<dbReference type="Proteomes" id="UP000322983">
    <property type="component" value="Chromosome"/>
</dbReference>
<dbReference type="STRING" id="1294262.GCA_001316085_00958"/>
<dbReference type="KEGG" id="step:IC006_0153"/>
<dbReference type="EMBL" id="AP018929">
    <property type="protein sequence ID" value="BBG22869.1"/>
    <property type="molecule type" value="Genomic_DNA"/>
</dbReference>
<gene>
    <name evidence="1" type="ORF">IC006_0153</name>
</gene>
<keyword evidence="2" id="KW-1185">Reference proteome</keyword>
<organism evidence="1 2">
    <name type="scientific">Sulfuracidifex tepidarius</name>
    <dbReference type="NCBI Taxonomy" id="1294262"/>
    <lineage>
        <taxon>Archaea</taxon>
        <taxon>Thermoproteota</taxon>
        <taxon>Thermoprotei</taxon>
        <taxon>Sulfolobales</taxon>
        <taxon>Sulfolobaceae</taxon>
        <taxon>Sulfuracidifex</taxon>
    </lineage>
</organism>
<name>A0A510DRQ2_9CREN</name>
<reference evidence="1 2" key="1">
    <citation type="journal article" date="2020" name="Int. J. Syst. Evol. Microbiol.">
        <title>Sulfuracidifex tepidarius gen. nov., sp. nov. and transfer of Sulfolobus metallicus Huber and Stetter 1992 to the genus Sulfuracidifex as Sulfuracidifex metallicus comb. nov.</title>
        <authorList>
            <person name="Itoh T."/>
            <person name="Miura T."/>
            <person name="Sakai H.D."/>
            <person name="Kato S."/>
            <person name="Ohkuma M."/>
            <person name="Takashina T."/>
        </authorList>
    </citation>
    <scope>NUCLEOTIDE SEQUENCE [LARGE SCALE GENOMIC DNA]</scope>
    <source>
        <strain evidence="1 2">IC-006</strain>
    </source>
</reference>
<protein>
    <submittedName>
        <fullName evidence="1">Uncharacterized protein</fullName>
    </submittedName>
</protein>
<sequence>MINLIASKFKIIGHVHFSTDMLVELQLIEEGIQNNRKNKNKKPSRFDQIMFKLVYIILRN</sequence>
<evidence type="ECO:0000313" key="1">
    <source>
        <dbReference type="EMBL" id="BBG22869.1"/>
    </source>
</evidence>
<accession>A0A510DRQ2</accession>
<proteinExistence type="predicted"/>
<dbReference type="AlphaFoldDB" id="A0A510DRQ2"/>
<evidence type="ECO:0000313" key="2">
    <source>
        <dbReference type="Proteomes" id="UP000322983"/>
    </source>
</evidence>